<evidence type="ECO:0000313" key="2">
    <source>
        <dbReference type="Proteomes" id="UP000006692"/>
    </source>
</evidence>
<gene>
    <name evidence="1" type="ORF">PSEBR_m1709</name>
</gene>
<dbReference type="EMBL" id="CP002585">
    <property type="protein sequence ID" value="AEA71989.1"/>
    <property type="molecule type" value="Genomic_DNA"/>
</dbReference>
<evidence type="ECO:0000313" key="1">
    <source>
        <dbReference type="EMBL" id="AEA71989.1"/>
    </source>
</evidence>
<protein>
    <submittedName>
        <fullName evidence="1">Uncharacterized protein</fullName>
    </submittedName>
</protein>
<dbReference type="HOGENOM" id="CLU_2684987_0_0_6"/>
<name>F2K6R2_PSEBN</name>
<sequence length="74" mass="8337">MYELYLLRTLKPLSCGHNLARTCYWNCAARSCCVWLVPDHQACTGCEWHDSQGKKSPCSKVVRMLRNAGVGCIC</sequence>
<proteinExistence type="predicted"/>
<reference evidence="1 2" key="1">
    <citation type="journal article" date="2011" name="J. Bacteriol.">
        <title>Complete genome sequence of a beneficial plant root-associated bacterium, Pseudomonas brassicacearum.</title>
        <authorList>
            <person name="Ortet P."/>
            <person name="Barakat M."/>
            <person name="Lalaouna D."/>
            <person name="Fochesato S."/>
            <person name="Barbe V."/>
            <person name="Vacherie B."/>
            <person name="Santaella C."/>
            <person name="Heulin T."/>
            <person name="Achouak W."/>
        </authorList>
    </citation>
    <scope>NUCLEOTIDE SEQUENCE [LARGE SCALE GENOMIC DNA]</scope>
    <source>
        <strain evidence="1 2">NFM421</strain>
    </source>
</reference>
<reference key="2">
    <citation type="submission" date="2011-03" db="EMBL/GenBank/DDBJ databases">
        <title>Complete Genome Sequence of a beneficial plant roots-associated bacterium Pseudomonas brassicacearum.</title>
        <authorList>
            <person name="Ortet P."/>
            <person name="Barakat M."/>
            <person name="Lalaouna D."/>
            <person name="Fochesato S."/>
            <person name="Barbe V."/>
            <person name="Santaella C."/>
            <person name="Heulin T."/>
            <person name="Achouak W."/>
        </authorList>
    </citation>
    <scope>NUCLEOTIDE SEQUENCE</scope>
    <source>
        <strain>NFM421</strain>
    </source>
</reference>
<dbReference type="Proteomes" id="UP000006692">
    <property type="component" value="Chromosome"/>
</dbReference>
<dbReference type="AlphaFoldDB" id="F2K6R2"/>
<dbReference type="KEGG" id="pba:PSEBR_m1709"/>
<organism evidence="1 2">
    <name type="scientific">Pseudomonas brassicacearum (strain NFM421)</name>
    <dbReference type="NCBI Taxonomy" id="994484"/>
    <lineage>
        <taxon>Bacteria</taxon>
        <taxon>Pseudomonadati</taxon>
        <taxon>Pseudomonadota</taxon>
        <taxon>Gammaproteobacteria</taxon>
        <taxon>Pseudomonadales</taxon>
        <taxon>Pseudomonadaceae</taxon>
        <taxon>Pseudomonas</taxon>
    </lineage>
</organism>
<dbReference type="STRING" id="994484.PSEBR_m1709"/>
<accession>F2K6R2</accession>